<proteinExistence type="predicted"/>
<comment type="caution">
    <text evidence="1">The sequence shown here is derived from an EMBL/GenBank/DDBJ whole genome shotgun (WGS) entry which is preliminary data.</text>
</comment>
<reference evidence="1 2" key="1">
    <citation type="submission" date="2015-09" db="EMBL/GenBank/DDBJ databases">
        <title>Genome announcement of multiple Pseudomonas syringae strains.</title>
        <authorList>
            <person name="Thakur S."/>
            <person name="Wang P.W."/>
            <person name="Gong Y."/>
            <person name="Weir B.S."/>
            <person name="Guttman D.S."/>
        </authorList>
    </citation>
    <scope>NUCLEOTIDE SEQUENCE [LARGE SCALE GENOMIC DNA]</scope>
    <source>
        <strain evidence="1 2">ICMP16929</strain>
    </source>
</reference>
<evidence type="ECO:0000313" key="2">
    <source>
        <dbReference type="Proteomes" id="UP000050384"/>
    </source>
</evidence>
<protein>
    <submittedName>
        <fullName evidence="1">Uncharacterized protein</fullName>
    </submittedName>
</protein>
<dbReference type="AlphaFoldDB" id="A0A0Q0F616"/>
<feature type="non-terminal residue" evidence="1">
    <location>
        <position position="1"/>
    </location>
</feature>
<dbReference type="RefSeq" id="WP_057426997.1">
    <property type="nucleotide sequence ID" value="NZ_LJRI01000598.1"/>
</dbReference>
<gene>
    <name evidence="1" type="ORF">ALO94_02067</name>
</gene>
<evidence type="ECO:0000313" key="1">
    <source>
        <dbReference type="EMBL" id="KPY95851.1"/>
    </source>
</evidence>
<sequence>ELQEVTTAAMGCEAALNQVNSVLPDKPYASLLPVPGSSRTSPLLHTGIPIDRKQAKRRPVSLCKILK</sequence>
<name>A0A0Q0F616_PSESX</name>
<dbReference type="EMBL" id="LJRI01000598">
    <property type="protein sequence ID" value="KPY95851.1"/>
    <property type="molecule type" value="Genomic_DNA"/>
</dbReference>
<organism evidence="1 2">
    <name type="scientific">Pseudomonas syringae pv. spinaceae</name>
    <dbReference type="NCBI Taxonomy" id="264459"/>
    <lineage>
        <taxon>Bacteria</taxon>
        <taxon>Pseudomonadati</taxon>
        <taxon>Pseudomonadota</taxon>
        <taxon>Gammaproteobacteria</taxon>
        <taxon>Pseudomonadales</taxon>
        <taxon>Pseudomonadaceae</taxon>
        <taxon>Pseudomonas</taxon>
        <taxon>Pseudomonas syringae</taxon>
    </lineage>
</organism>
<dbReference type="Proteomes" id="UP000050384">
    <property type="component" value="Unassembled WGS sequence"/>
</dbReference>
<accession>A0A0Q0F616</accession>
<dbReference type="PATRIC" id="fig|264459.3.peg.3547"/>